<feature type="compositionally biased region" description="Polar residues" evidence="1">
    <location>
        <begin position="7"/>
        <end position="31"/>
    </location>
</feature>
<sequence>MKKRPTQFEQGSIQANSGGQHCIPSNNTSTNPEHEETVVATAMWEYFYAIVYPIVLTQAALLLATMNIIKDPEEGIESPSDSSSIREDFRLPLFTSVALAVLTCMTIVWTITQCLLRSTFRESKMISTRSAKARKTMRDNSMFWQKQLVPAVAVCTLLLGLSCIMSAVSIAYEGRSVFRDRGGDALAVSAEAFHCLSTMFGFTLCLLYILHVTLPSKPFGPMFSNSEAYTNQSSMGQGPMDAVMFKSQFQLQQRAQ</sequence>
<feature type="transmembrane region" description="Helical" evidence="2">
    <location>
        <begin position="89"/>
        <end position="116"/>
    </location>
</feature>
<evidence type="ECO:0008006" key="4">
    <source>
        <dbReference type="Google" id="ProtNLM"/>
    </source>
</evidence>
<reference evidence="3" key="1">
    <citation type="submission" date="2014-11" db="EMBL/GenBank/DDBJ databases">
        <authorList>
            <person name="Otto D Thomas"/>
            <person name="Naeem Raeece"/>
        </authorList>
    </citation>
    <scope>NUCLEOTIDE SEQUENCE</scope>
</reference>
<dbReference type="EMBL" id="CDMZ01001231">
    <property type="protein sequence ID" value="CEM29376.1"/>
    <property type="molecule type" value="Genomic_DNA"/>
</dbReference>
<keyword evidence="2" id="KW-1133">Transmembrane helix</keyword>
<evidence type="ECO:0000256" key="1">
    <source>
        <dbReference type="SAM" id="MobiDB-lite"/>
    </source>
</evidence>
<feature type="transmembrane region" description="Helical" evidence="2">
    <location>
        <begin position="148"/>
        <end position="172"/>
    </location>
</feature>
<feature type="transmembrane region" description="Helical" evidence="2">
    <location>
        <begin position="192"/>
        <end position="214"/>
    </location>
</feature>
<keyword evidence="2" id="KW-0812">Transmembrane</keyword>
<proteinExistence type="predicted"/>
<feature type="transmembrane region" description="Helical" evidence="2">
    <location>
        <begin position="46"/>
        <end position="69"/>
    </location>
</feature>
<keyword evidence="2" id="KW-0472">Membrane</keyword>
<organism evidence="3">
    <name type="scientific">Chromera velia CCMP2878</name>
    <dbReference type="NCBI Taxonomy" id="1169474"/>
    <lineage>
        <taxon>Eukaryota</taxon>
        <taxon>Sar</taxon>
        <taxon>Alveolata</taxon>
        <taxon>Colpodellida</taxon>
        <taxon>Chromeraceae</taxon>
        <taxon>Chromera</taxon>
    </lineage>
</organism>
<accession>A0A0G4GI12</accession>
<evidence type="ECO:0000313" key="3">
    <source>
        <dbReference type="EMBL" id="CEM29376.1"/>
    </source>
</evidence>
<gene>
    <name evidence="3" type="ORF">Cvel_21975</name>
</gene>
<name>A0A0G4GI12_9ALVE</name>
<dbReference type="AlphaFoldDB" id="A0A0G4GI12"/>
<protein>
    <recommendedName>
        <fullName evidence="4">Transmembrane protein</fullName>
    </recommendedName>
</protein>
<feature type="region of interest" description="Disordered" evidence="1">
    <location>
        <begin position="1"/>
        <end position="33"/>
    </location>
</feature>
<dbReference type="VEuPathDB" id="CryptoDB:Cvel_21975"/>
<evidence type="ECO:0000256" key="2">
    <source>
        <dbReference type="SAM" id="Phobius"/>
    </source>
</evidence>